<dbReference type="GO" id="GO:0044780">
    <property type="term" value="P:bacterial-type flagellum assembly"/>
    <property type="evidence" value="ECO:0007669"/>
    <property type="project" value="InterPro"/>
</dbReference>
<dbReference type="RefSeq" id="WP_136136793.1">
    <property type="nucleotide sequence ID" value="NZ_SDGV01000014.1"/>
</dbReference>
<protein>
    <recommendedName>
        <fullName evidence="3 12">Flagellar biosynthetic protein FlhB</fullName>
    </recommendedName>
</protein>
<comment type="subcellular location">
    <subcellularLocation>
        <location evidence="1">Cell membrane</location>
        <topology evidence="1">Multi-pass membrane protein</topology>
    </subcellularLocation>
</comment>
<dbReference type="Gene3D" id="6.10.250.2080">
    <property type="match status" value="1"/>
</dbReference>
<evidence type="ECO:0000256" key="7">
    <source>
        <dbReference type="ARBA" id="ARBA00022795"/>
    </source>
</evidence>
<dbReference type="InterPro" id="IPR006136">
    <property type="entry name" value="FlhB"/>
</dbReference>
<dbReference type="InterPro" id="IPR006135">
    <property type="entry name" value="T3SS_substrate_exporter"/>
</dbReference>
<evidence type="ECO:0000256" key="11">
    <source>
        <dbReference type="ARBA" id="ARBA00023225"/>
    </source>
</evidence>
<comment type="function">
    <text evidence="12">Required for formation of the rod structure in the basal body of the flagellar apparatus. Together with FliI and FliH, may constitute the export apparatus of flagellin.</text>
</comment>
<evidence type="ECO:0000256" key="2">
    <source>
        <dbReference type="ARBA" id="ARBA00010690"/>
    </source>
</evidence>
<keyword evidence="7 12" id="KW-1005">Bacterial flagellum biogenesis</keyword>
<dbReference type="Pfam" id="PF01312">
    <property type="entry name" value="Bac_export_2"/>
    <property type="match status" value="1"/>
</dbReference>
<keyword evidence="14" id="KW-0282">Flagellum</keyword>
<dbReference type="Gene3D" id="3.40.1690.10">
    <property type="entry name" value="secretion proteins EscU"/>
    <property type="match status" value="1"/>
</dbReference>
<keyword evidence="14" id="KW-0966">Cell projection</keyword>
<dbReference type="NCBIfam" id="TIGR00328">
    <property type="entry name" value="flhB"/>
    <property type="match status" value="1"/>
</dbReference>
<evidence type="ECO:0000256" key="8">
    <source>
        <dbReference type="ARBA" id="ARBA00022927"/>
    </source>
</evidence>
<dbReference type="GO" id="GO:0005886">
    <property type="term" value="C:plasma membrane"/>
    <property type="evidence" value="ECO:0007669"/>
    <property type="project" value="UniProtKB-SubCell"/>
</dbReference>
<dbReference type="EMBL" id="SDGV01000014">
    <property type="protein sequence ID" value="THB61330.1"/>
    <property type="molecule type" value="Genomic_DNA"/>
</dbReference>
<keyword evidence="10 12" id="KW-0472">Membrane</keyword>
<keyword evidence="6 12" id="KW-0812">Transmembrane</keyword>
<keyword evidence="5 12" id="KW-1003">Cell membrane</keyword>
<comment type="similarity">
    <text evidence="2 12">Belongs to the type III secretion exporter family.</text>
</comment>
<evidence type="ECO:0000256" key="5">
    <source>
        <dbReference type="ARBA" id="ARBA00022475"/>
    </source>
</evidence>
<comment type="caution">
    <text evidence="14">The sequence shown here is derived from an EMBL/GenBank/DDBJ whole genome shotgun (WGS) entry which is preliminary data.</text>
</comment>
<feature type="transmembrane region" description="Helical" evidence="12">
    <location>
        <begin position="191"/>
        <end position="209"/>
    </location>
</feature>
<name>A0A4S3B617_9ENTE</name>
<dbReference type="PANTHER" id="PTHR30531:SF12">
    <property type="entry name" value="FLAGELLAR BIOSYNTHETIC PROTEIN FLHB"/>
    <property type="match status" value="1"/>
</dbReference>
<organism evidence="14 15">
    <name type="scientific">Vagococcus silagei</name>
    <dbReference type="NCBI Taxonomy" id="2508885"/>
    <lineage>
        <taxon>Bacteria</taxon>
        <taxon>Bacillati</taxon>
        <taxon>Bacillota</taxon>
        <taxon>Bacilli</taxon>
        <taxon>Lactobacillales</taxon>
        <taxon>Enterococcaceae</taxon>
        <taxon>Vagococcus</taxon>
    </lineage>
</organism>
<comment type="caution">
    <text evidence="12">Lacks conserved residue(s) required for the propagation of feature annotation.</text>
</comment>
<evidence type="ECO:0000256" key="12">
    <source>
        <dbReference type="RuleBase" id="RU364091"/>
    </source>
</evidence>
<keyword evidence="11 12" id="KW-1006">Bacterial flagellum protein export</keyword>
<dbReference type="AlphaFoldDB" id="A0A4S3B617"/>
<evidence type="ECO:0000256" key="1">
    <source>
        <dbReference type="ARBA" id="ARBA00004651"/>
    </source>
</evidence>
<evidence type="ECO:0000313" key="15">
    <source>
        <dbReference type="Proteomes" id="UP000310506"/>
    </source>
</evidence>
<keyword evidence="9 12" id="KW-1133">Transmembrane helix</keyword>
<evidence type="ECO:0000256" key="3">
    <source>
        <dbReference type="ARBA" id="ARBA00021622"/>
    </source>
</evidence>
<dbReference type="GO" id="GO:0009306">
    <property type="term" value="P:protein secretion"/>
    <property type="evidence" value="ECO:0007669"/>
    <property type="project" value="InterPro"/>
</dbReference>
<evidence type="ECO:0000256" key="9">
    <source>
        <dbReference type="ARBA" id="ARBA00022989"/>
    </source>
</evidence>
<keyword evidence="4 12" id="KW-0813">Transport</keyword>
<feature type="transmembrane region" description="Helical" evidence="12">
    <location>
        <begin position="87"/>
        <end position="115"/>
    </location>
</feature>
<evidence type="ECO:0000256" key="6">
    <source>
        <dbReference type="ARBA" id="ARBA00022692"/>
    </source>
</evidence>
<evidence type="ECO:0000256" key="10">
    <source>
        <dbReference type="ARBA" id="ARBA00023136"/>
    </source>
</evidence>
<evidence type="ECO:0000313" key="14">
    <source>
        <dbReference type="EMBL" id="THB61330.1"/>
    </source>
</evidence>
<dbReference type="Proteomes" id="UP000310506">
    <property type="component" value="Unassembled WGS sequence"/>
</dbReference>
<feature type="region of interest" description="Disordered" evidence="13">
    <location>
        <begin position="1"/>
        <end position="22"/>
    </location>
</feature>
<feature type="transmembrane region" description="Helical" evidence="12">
    <location>
        <begin position="31"/>
        <end position="51"/>
    </location>
</feature>
<evidence type="ECO:0000256" key="13">
    <source>
        <dbReference type="SAM" id="MobiDB-lite"/>
    </source>
</evidence>
<reference evidence="14 15" key="1">
    <citation type="submission" date="2019-01" db="EMBL/GenBank/DDBJ databases">
        <title>Vagococcus silagei sp. nov. isolated from brewer's grain.</title>
        <authorList>
            <person name="Guu J.-R."/>
        </authorList>
    </citation>
    <scope>NUCLEOTIDE SEQUENCE [LARGE SCALE GENOMIC DNA]</scope>
    <source>
        <strain evidence="14 15">2B-2</strain>
    </source>
</reference>
<keyword evidence="8 12" id="KW-0653">Protein transport</keyword>
<keyword evidence="14" id="KW-0969">Cilium</keyword>
<evidence type="ECO:0000256" key="4">
    <source>
        <dbReference type="ARBA" id="ARBA00022448"/>
    </source>
</evidence>
<dbReference type="PRINTS" id="PR00950">
    <property type="entry name" value="TYPE3IMSPROT"/>
</dbReference>
<dbReference type="OrthoDB" id="9807950at2"/>
<accession>A0A4S3B617</accession>
<dbReference type="SUPFAM" id="SSF160544">
    <property type="entry name" value="EscU C-terminal domain-like"/>
    <property type="match status" value="1"/>
</dbReference>
<dbReference type="InterPro" id="IPR029025">
    <property type="entry name" value="T3SS_substrate_exporter_C"/>
</dbReference>
<proteinExistence type="inferred from homology"/>
<sequence length="355" mass="40197">MSDKDGKTEKPTPKRLSDSRKKGDIAKSQELISAASFAIITFAFLPLWRLVTNQIMNLLKKSFSENLGVTGFENNVSPIVMKMMLNFIVIIGPFLILGFLASGLAVFSQVGFLFTPEAIKFDLKKLNPISGFKNIFSSQAIFSLIKNLVKLALIFYITIQEVKKVLPELLNLFSVPLQVSFNFFLDLLSSIGFKLTFVLLVLGFADFFYQKYKYKKKLRMSKQELKDEYKEQEGDPQVKSQRRAMYQQLTSGMMNNVKDATVVITNPTHLAIAIKYERDQEQAPIILAKGADFIAQKIKEEAKLHEIPIIENKPVARALYKIGEIGLPIPLEMYETIAEVLALVYQMEESNKGKI</sequence>
<keyword evidence="15" id="KW-1185">Reference proteome</keyword>
<gene>
    <name evidence="12 14" type="primary">flhB</name>
    <name evidence="14" type="ORF">ESZ54_06160</name>
</gene>
<dbReference type="PANTHER" id="PTHR30531">
    <property type="entry name" value="FLAGELLAR BIOSYNTHETIC PROTEIN FLHB"/>
    <property type="match status" value="1"/>
</dbReference>